<keyword evidence="2 3" id="KW-0450">Lipoyl</keyword>
<comment type="function">
    <text evidence="3">The glycine cleavage system catalyzes the degradation of glycine. The H protein shuttles the methylamine group of glycine from the P protein to the T protein.</text>
</comment>
<sequence length="123" mass="13472">MKKYAATHEWVSVEGKTATVGISDHAQDHLGDIVYVDLPEVGKSLKKGEVFCTIESVKAASDIYAPVSGKVIEINEELDSSPEKINDDAEGAGWIVKIEMSNESELDSLMDLEAYKKHCEEEG</sequence>
<protein>
    <recommendedName>
        <fullName evidence="3">Glycine cleavage system H protein</fullName>
    </recommendedName>
</protein>
<dbReference type="Proteomes" id="UP000886198">
    <property type="component" value="Unassembled WGS sequence"/>
</dbReference>
<dbReference type="Pfam" id="PF01597">
    <property type="entry name" value="GCV_H"/>
    <property type="match status" value="1"/>
</dbReference>
<dbReference type="PROSITE" id="PS00189">
    <property type="entry name" value="LIPOYL"/>
    <property type="match status" value="1"/>
</dbReference>
<dbReference type="InterPro" id="IPR002930">
    <property type="entry name" value="GCV_H"/>
</dbReference>
<dbReference type="CDD" id="cd06848">
    <property type="entry name" value="GCS_H"/>
    <property type="match status" value="1"/>
</dbReference>
<gene>
    <name evidence="3 6" type="primary">gcvH</name>
    <name evidence="6" type="ORF">ENN47_03720</name>
</gene>
<dbReference type="InterPro" id="IPR017453">
    <property type="entry name" value="GCV_H_sub"/>
</dbReference>
<proteinExistence type="inferred from homology"/>
<dbReference type="InterPro" id="IPR033753">
    <property type="entry name" value="GCV_H/Fam206"/>
</dbReference>
<evidence type="ECO:0000313" key="6">
    <source>
        <dbReference type="EMBL" id="HDP77288.1"/>
    </source>
</evidence>
<evidence type="ECO:0000256" key="2">
    <source>
        <dbReference type="ARBA" id="ARBA00022823"/>
    </source>
</evidence>
<comment type="caution">
    <text evidence="6">The sequence shown here is derived from an EMBL/GenBank/DDBJ whole genome shotgun (WGS) entry which is preliminary data.</text>
</comment>
<evidence type="ECO:0000259" key="5">
    <source>
        <dbReference type="PROSITE" id="PS50968"/>
    </source>
</evidence>
<accession>A0A7C1H8N4</accession>
<comment type="cofactor">
    <cofactor evidence="3">
        <name>(R)-lipoate</name>
        <dbReference type="ChEBI" id="CHEBI:83088"/>
    </cofactor>
    <text evidence="3">Binds 1 lipoyl cofactor covalently.</text>
</comment>
<dbReference type="PROSITE" id="PS50968">
    <property type="entry name" value="BIOTINYL_LIPOYL"/>
    <property type="match status" value="1"/>
</dbReference>
<dbReference type="NCBIfam" id="TIGR00527">
    <property type="entry name" value="gcvH"/>
    <property type="match status" value="1"/>
</dbReference>
<dbReference type="InterPro" id="IPR011053">
    <property type="entry name" value="Single_hybrid_motif"/>
</dbReference>
<dbReference type="GO" id="GO:0019464">
    <property type="term" value="P:glycine decarboxylation via glycine cleavage system"/>
    <property type="evidence" value="ECO:0007669"/>
    <property type="project" value="UniProtKB-UniRule"/>
</dbReference>
<dbReference type="Gene3D" id="2.40.50.100">
    <property type="match status" value="1"/>
</dbReference>
<dbReference type="InterPro" id="IPR000089">
    <property type="entry name" value="Biotin_lipoyl"/>
</dbReference>
<name>A0A7C1H8N4_9BACT</name>
<dbReference type="GO" id="GO:0005960">
    <property type="term" value="C:glycine cleavage complex"/>
    <property type="evidence" value="ECO:0007669"/>
    <property type="project" value="InterPro"/>
</dbReference>
<dbReference type="AlphaFoldDB" id="A0A7C1H8N4"/>
<dbReference type="HAMAP" id="MF_00272">
    <property type="entry name" value="GcvH"/>
    <property type="match status" value="1"/>
</dbReference>
<dbReference type="GO" id="GO:0009249">
    <property type="term" value="P:protein lipoylation"/>
    <property type="evidence" value="ECO:0007669"/>
    <property type="project" value="TreeGrafter"/>
</dbReference>
<dbReference type="NCBIfam" id="NF002270">
    <property type="entry name" value="PRK01202.1"/>
    <property type="match status" value="1"/>
</dbReference>
<dbReference type="InterPro" id="IPR003016">
    <property type="entry name" value="2-oxoA_DH_lipoyl-BS"/>
</dbReference>
<comment type="subunit">
    <text evidence="3">The glycine cleavage system is composed of four proteins: P, T, L and H.</text>
</comment>
<dbReference type="PANTHER" id="PTHR11715:SF3">
    <property type="entry name" value="GLYCINE CLEAVAGE SYSTEM H PROTEIN-RELATED"/>
    <property type="match status" value="1"/>
</dbReference>
<comment type="similarity">
    <text evidence="1 3">Belongs to the GcvH family.</text>
</comment>
<dbReference type="SUPFAM" id="SSF51230">
    <property type="entry name" value="Single hybrid motif"/>
    <property type="match status" value="1"/>
</dbReference>
<organism evidence="6">
    <name type="scientific">Mesotoga infera</name>
    <dbReference type="NCBI Taxonomy" id="1236046"/>
    <lineage>
        <taxon>Bacteria</taxon>
        <taxon>Thermotogati</taxon>
        <taxon>Thermotogota</taxon>
        <taxon>Thermotogae</taxon>
        <taxon>Kosmotogales</taxon>
        <taxon>Kosmotogaceae</taxon>
        <taxon>Mesotoga</taxon>
    </lineage>
</organism>
<reference evidence="6" key="1">
    <citation type="journal article" date="2020" name="mSystems">
        <title>Genome- and Community-Level Interaction Insights into Carbon Utilization and Element Cycling Functions of Hydrothermarchaeota in Hydrothermal Sediment.</title>
        <authorList>
            <person name="Zhou Z."/>
            <person name="Liu Y."/>
            <person name="Xu W."/>
            <person name="Pan J."/>
            <person name="Luo Z.H."/>
            <person name="Li M."/>
        </authorList>
    </citation>
    <scope>NUCLEOTIDE SEQUENCE [LARGE SCALE GENOMIC DNA]</scope>
    <source>
        <strain evidence="6">SpSt-1179</strain>
    </source>
</reference>
<feature type="domain" description="Lipoyl-binding" evidence="5">
    <location>
        <begin position="17"/>
        <end position="99"/>
    </location>
</feature>
<feature type="modified residue" description="N6-lipoyllysine" evidence="3 4">
    <location>
        <position position="58"/>
    </location>
</feature>
<dbReference type="EMBL" id="DSBT01000107">
    <property type="protein sequence ID" value="HDP77288.1"/>
    <property type="molecule type" value="Genomic_DNA"/>
</dbReference>
<dbReference type="PANTHER" id="PTHR11715">
    <property type="entry name" value="GLYCINE CLEAVAGE SYSTEM H PROTEIN"/>
    <property type="match status" value="1"/>
</dbReference>
<dbReference type="GO" id="GO:0005737">
    <property type="term" value="C:cytoplasm"/>
    <property type="evidence" value="ECO:0007669"/>
    <property type="project" value="TreeGrafter"/>
</dbReference>
<evidence type="ECO:0000256" key="4">
    <source>
        <dbReference type="PIRSR" id="PIRSR617453-50"/>
    </source>
</evidence>
<evidence type="ECO:0000256" key="3">
    <source>
        <dbReference type="HAMAP-Rule" id="MF_00272"/>
    </source>
</evidence>
<evidence type="ECO:0000256" key="1">
    <source>
        <dbReference type="ARBA" id="ARBA00009249"/>
    </source>
</evidence>